<dbReference type="BioCyc" id="MMAZ1236903:G139K-2635-MONOMER"/>
<sequence>MPEMGLGQVMLTGMESLLKLFRKLNCFRRKIRKKIKMRI</sequence>
<evidence type="ECO:0000313" key="1">
    <source>
        <dbReference type="EMBL" id="AGF98050.1"/>
    </source>
</evidence>
<dbReference type="Proteomes" id="UP000011718">
    <property type="component" value="Chromosome"/>
</dbReference>
<dbReference type="HOGENOM" id="CLU_3302751_0_0_2"/>
<proteinExistence type="predicted"/>
<dbReference type="AlphaFoldDB" id="M1Q6V9"/>
<dbReference type="KEGG" id="mmaz:MmTuc01_2762"/>
<gene>
    <name evidence="1" type="ORF">MmTuc01_2762</name>
</gene>
<organism evidence="1 2">
    <name type="scientific">Methanosarcina mazei Tuc01</name>
    <dbReference type="NCBI Taxonomy" id="1236903"/>
    <lineage>
        <taxon>Archaea</taxon>
        <taxon>Methanobacteriati</taxon>
        <taxon>Methanobacteriota</taxon>
        <taxon>Stenosarchaea group</taxon>
        <taxon>Methanomicrobia</taxon>
        <taxon>Methanosarcinales</taxon>
        <taxon>Methanosarcinaceae</taxon>
        <taxon>Methanosarcina</taxon>
    </lineage>
</organism>
<reference evidence="1 2" key="1">
    <citation type="journal article" date="2013" name="Genome Announc.">
        <title>Complete Genome of a Methanosarcina mazei Strain Isolated from Sediment Samples from an Amazonian Flooded Area.</title>
        <authorList>
            <person name="Assis das Gracas D."/>
            <person name="Thiago Juca Ramos R."/>
            <person name="Vieira Araujo A.C."/>
            <person name="Zahlouth R."/>
            <person name="Ribeiro Carneiro A."/>
            <person name="Souza Lopes T."/>
            <person name="Azevedo Barauna R."/>
            <person name="Azevedo V."/>
            <person name="Cruz Schneider M.P."/>
            <person name="Pellizari V.H."/>
            <person name="Silva A."/>
        </authorList>
    </citation>
    <scope>NUCLEOTIDE SEQUENCE [LARGE SCALE GENOMIC DNA]</scope>
    <source>
        <strain evidence="1 2">Tuc01</strain>
    </source>
</reference>
<name>M1Q6V9_METMZ</name>
<protein>
    <submittedName>
        <fullName evidence="1">Uncharacterized protein</fullName>
    </submittedName>
</protein>
<dbReference type="EMBL" id="CP004144">
    <property type="protein sequence ID" value="AGF98050.1"/>
    <property type="molecule type" value="Genomic_DNA"/>
</dbReference>
<evidence type="ECO:0000313" key="2">
    <source>
        <dbReference type="Proteomes" id="UP000011718"/>
    </source>
</evidence>
<accession>M1Q6V9</accession>